<comment type="caution">
    <text evidence="1">The sequence shown here is derived from an EMBL/GenBank/DDBJ whole genome shotgun (WGS) entry which is preliminary data.</text>
</comment>
<dbReference type="EMBL" id="JAHRHJ020000006">
    <property type="protein sequence ID" value="KAH9312885.1"/>
    <property type="molecule type" value="Genomic_DNA"/>
</dbReference>
<evidence type="ECO:0000313" key="2">
    <source>
        <dbReference type="Proteomes" id="UP000824469"/>
    </source>
</evidence>
<feature type="non-terminal residue" evidence="1">
    <location>
        <position position="1"/>
    </location>
</feature>
<dbReference type="Proteomes" id="UP000824469">
    <property type="component" value="Unassembled WGS sequence"/>
</dbReference>
<sequence>SGTSGPKVRVGRRSSSLAASRSISEAVRRFLSQTVWDTREQKYATRTRTGRIGRSLETFVREVWDIRAKGTRGTRSEI</sequence>
<keyword evidence="2" id="KW-1185">Reference proteome</keyword>
<evidence type="ECO:0000313" key="1">
    <source>
        <dbReference type="EMBL" id="KAH9312885.1"/>
    </source>
</evidence>
<protein>
    <submittedName>
        <fullName evidence="1">Uncharacterized protein</fullName>
    </submittedName>
</protein>
<gene>
    <name evidence="1" type="ORF">KI387_027920</name>
</gene>
<reference evidence="1 2" key="1">
    <citation type="journal article" date="2021" name="Nat. Plants">
        <title>The Taxus genome provides insights into paclitaxel biosynthesis.</title>
        <authorList>
            <person name="Xiong X."/>
            <person name="Gou J."/>
            <person name="Liao Q."/>
            <person name="Li Y."/>
            <person name="Zhou Q."/>
            <person name="Bi G."/>
            <person name="Li C."/>
            <person name="Du R."/>
            <person name="Wang X."/>
            <person name="Sun T."/>
            <person name="Guo L."/>
            <person name="Liang H."/>
            <person name="Lu P."/>
            <person name="Wu Y."/>
            <person name="Zhang Z."/>
            <person name="Ro D.K."/>
            <person name="Shang Y."/>
            <person name="Huang S."/>
            <person name="Yan J."/>
        </authorList>
    </citation>
    <scope>NUCLEOTIDE SEQUENCE [LARGE SCALE GENOMIC DNA]</scope>
    <source>
        <strain evidence="1">Ta-2019</strain>
    </source>
</reference>
<name>A0AA38G022_TAXCH</name>
<accession>A0AA38G022</accession>
<dbReference type="AlphaFoldDB" id="A0AA38G022"/>
<organism evidence="1 2">
    <name type="scientific">Taxus chinensis</name>
    <name type="common">Chinese yew</name>
    <name type="synonym">Taxus wallichiana var. chinensis</name>
    <dbReference type="NCBI Taxonomy" id="29808"/>
    <lineage>
        <taxon>Eukaryota</taxon>
        <taxon>Viridiplantae</taxon>
        <taxon>Streptophyta</taxon>
        <taxon>Embryophyta</taxon>
        <taxon>Tracheophyta</taxon>
        <taxon>Spermatophyta</taxon>
        <taxon>Pinopsida</taxon>
        <taxon>Pinidae</taxon>
        <taxon>Conifers II</taxon>
        <taxon>Cupressales</taxon>
        <taxon>Taxaceae</taxon>
        <taxon>Taxus</taxon>
    </lineage>
</organism>
<proteinExistence type="predicted"/>